<evidence type="ECO:0000256" key="15">
    <source>
        <dbReference type="ARBA" id="ARBA00023016"/>
    </source>
</evidence>
<reference evidence="22 23" key="1">
    <citation type="submission" date="2019-03" db="EMBL/GenBank/DDBJ databases">
        <authorList>
            <consortium name="Pathogen Informatics"/>
        </authorList>
    </citation>
    <scope>NUCLEOTIDE SEQUENCE [LARGE SCALE GENOMIC DNA]</scope>
    <source>
        <strain evidence="22 23">NCTC12282</strain>
    </source>
</reference>
<evidence type="ECO:0000256" key="16">
    <source>
        <dbReference type="ARBA" id="ARBA00023136"/>
    </source>
</evidence>
<dbReference type="InterPro" id="IPR029151">
    <property type="entry name" value="Sensor-like_sf"/>
</dbReference>
<keyword evidence="12" id="KW-0067">ATP-binding</keyword>
<dbReference type="Gene3D" id="3.30.565.10">
    <property type="entry name" value="Histidine kinase-like ATPase, C-terminal domain"/>
    <property type="match status" value="1"/>
</dbReference>
<evidence type="ECO:0000256" key="13">
    <source>
        <dbReference type="ARBA" id="ARBA00022989"/>
    </source>
</evidence>
<evidence type="ECO:0000256" key="10">
    <source>
        <dbReference type="ARBA" id="ARBA00022777"/>
    </source>
</evidence>
<comment type="subcellular location">
    <subcellularLocation>
        <location evidence="2">Cell inner membrane</location>
        <topology evidence="2">Multi-pass membrane protein</topology>
    </subcellularLocation>
</comment>
<dbReference type="InterPro" id="IPR035965">
    <property type="entry name" value="PAS-like_dom_sf"/>
</dbReference>
<dbReference type="SUPFAM" id="SSF55874">
    <property type="entry name" value="ATPase domain of HSP90 chaperone/DNA topoisomerase II/histidine kinase"/>
    <property type="match status" value="1"/>
</dbReference>
<dbReference type="Pfam" id="PF02518">
    <property type="entry name" value="HATPase_c"/>
    <property type="match status" value="1"/>
</dbReference>
<dbReference type="Gene3D" id="1.10.287.130">
    <property type="match status" value="1"/>
</dbReference>
<evidence type="ECO:0000313" key="23">
    <source>
        <dbReference type="Proteomes" id="UP000373449"/>
    </source>
</evidence>
<dbReference type="SUPFAM" id="SSF55785">
    <property type="entry name" value="PYP-like sensor domain (PAS domain)"/>
    <property type="match status" value="1"/>
</dbReference>
<keyword evidence="7 22" id="KW-0808">Transferase</keyword>
<dbReference type="CDD" id="cd00082">
    <property type="entry name" value="HisKA"/>
    <property type="match status" value="1"/>
</dbReference>
<protein>
    <recommendedName>
        <fullName evidence="17">Sensor histidine kinase ZraS</fullName>
        <ecNumber evidence="3">2.7.13.3</ecNumber>
    </recommendedName>
</protein>
<evidence type="ECO:0000259" key="20">
    <source>
        <dbReference type="PROSITE" id="PS50109"/>
    </source>
</evidence>
<evidence type="ECO:0000256" key="5">
    <source>
        <dbReference type="ARBA" id="ARBA00022519"/>
    </source>
</evidence>
<keyword evidence="16 19" id="KW-0472">Membrane</keyword>
<dbReference type="InterPro" id="IPR036890">
    <property type="entry name" value="HATPase_C_sf"/>
</dbReference>
<dbReference type="AlphaFoldDB" id="A0A484ZA94"/>
<feature type="domain" description="PAC" evidence="21">
    <location>
        <begin position="319"/>
        <end position="371"/>
    </location>
</feature>
<dbReference type="Pfam" id="PF00512">
    <property type="entry name" value="HisKA"/>
    <property type="match status" value="1"/>
</dbReference>
<evidence type="ECO:0000256" key="6">
    <source>
        <dbReference type="ARBA" id="ARBA00022553"/>
    </source>
</evidence>
<dbReference type="InterPro" id="IPR005467">
    <property type="entry name" value="His_kinase_dom"/>
</dbReference>
<evidence type="ECO:0000313" key="22">
    <source>
        <dbReference type="EMBL" id="VFS45248.1"/>
    </source>
</evidence>
<evidence type="ECO:0000256" key="3">
    <source>
        <dbReference type="ARBA" id="ARBA00012438"/>
    </source>
</evidence>
<dbReference type="PROSITE" id="PS50109">
    <property type="entry name" value="HIS_KIN"/>
    <property type="match status" value="1"/>
</dbReference>
<dbReference type="GO" id="GO:0005886">
    <property type="term" value="C:plasma membrane"/>
    <property type="evidence" value="ECO:0007669"/>
    <property type="project" value="UniProtKB-SubCell"/>
</dbReference>
<dbReference type="PRINTS" id="PR00344">
    <property type="entry name" value="BCTRLSENSOR"/>
</dbReference>
<proteinExistence type="predicted"/>
<comment type="catalytic activity">
    <reaction evidence="1">
        <text>ATP + protein L-histidine = ADP + protein N-phospho-L-histidine.</text>
        <dbReference type="EC" id="2.7.13.3"/>
    </reaction>
</comment>
<keyword evidence="6" id="KW-0597">Phosphoprotein</keyword>
<organism evidence="22 23">
    <name type="scientific">Budvicia aquatica</name>
    <dbReference type="NCBI Taxonomy" id="82979"/>
    <lineage>
        <taxon>Bacteria</taxon>
        <taxon>Pseudomonadati</taxon>
        <taxon>Pseudomonadota</taxon>
        <taxon>Gammaproteobacteria</taxon>
        <taxon>Enterobacterales</taxon>
        <taxon>Budviciaceae</taxon>
        <taxon>Budvicia</taxon>
    </lineage>
</organism>
<feature type="transmembrane region" description="Helical" evidence="19">
    <location>
        <begin position="217"/>
        <end position="237"/>
    </location>
</feature>
<evidence type="ECO:0000256" key="4">
    <source>
        <dbReference type="ARBA" id="ARBA00022475"/>
    </source>
</evidence>
<dbReference type="GO" id="GO:0000155">
    <property type="term" value="F:phosphorelay sensor kinase activity"/>
    <property type="evidence" value="ECO:0007669"/>
    <property type="project" value="InterPro"/>
</dbReference>
<keyword evidence="10" id="KW-0418">Kinase</keyword>
<dbReference type="Pfam" id="PF13426">
    <property type="entry name" value="PAS_9"/>
    <property type="match status" value="1"/>
</dbReference>
<dbReference type="PROSITE" id="PS50113">
    <property type="entry name" value="PAC"/>
    <property type="match status" value="1"/>
</dbReference>
<name>A0A484ZA94_9GAMM</name>
<evidence type="ECO:0000259" key="21">
    <source>
        <dbReference type="PROSITE" id="PS50113"/>
    </source>
</evidence>
<evidence type="ECO:0000256" key="7">
    <source>
        <dbReference type="ARBA" id="ARBA00022679"/>
    </source>
</evidence>
<evidence type="ECO:0000256" key="14">
    <source>
        <dbReference type="ARBA" id="ARBA00023012"/>
    </source>
</evidence>
<evidence type="ECO:0000256" key="8">
    <source>
        <dbReference type="ARBA" id="ARBA00022692"/>
    </source>
</evidence>
<dbReference type="SMART" id="SM00091">
    <property type="entry name" value="PAS"/>
    <property type="match status" value="1"/>
</dbReference>
<dbReference type="Pfam" id="PF17203">
    <property type="entry name" value="sCache_3_2"/>
    <property type="match status" value="1"/>
</dbReference>
<evidence type="ECO:0000256" key="19">
    <source>
        <dbReference type="SAM" id="Phobius"/>
    </source>
</evidence>
<dbReference type="GO" id="GO:0005524">
    <property type="term" value="F:ATP binding"/>
    <property type="evidence" value="ECO:0007669"/>
    <property type="project" value="UniProtKB-KW"/>
</dbReference>
<dbReference type="InterPro" id="IPR036097">
    <property type="entry name" value="HisK_dim/P_sf"/>
</dbReference>
<keyword evidence="11" id="KW-0862">Zinc</keyword>
<keyword evidence="14" id="KW-0902">Two-component regulatory system</keyword>
<dbReference type="PANTHER" id="PTHR43065:SF54">
    <property type="entry name" value="SENSOR PROTEIN ZRAS"/>
    <property type="match status" value="1"/>
</dbReference>
<gene>
    <name evidence="22" type="primary">zraS_1</name>
    <name evidence="22" type="ORF">NCTC12282_00120</name>
</gene>
<feature type="transmembrane region" description="Helical" evidence="19">
    <location>
        <begin position="20"/>
        <end position="40"/>
    </location>
</feature>
<evidence type="ECO:0000256" key="11">
    <source>
        <dbReference type="ARBA" id="ARBA00022833"/>
    </source>
</evidence>
<evidence type="ECO:0000256" key="18">
    <source>
        <dbReference type="SAM" id="MobiDB-lite"/>
    </source>
</evidence>
<keyword evidence="13 19" id="KW-1133">Transmembrane helix</keyword>
<dbReference type="PANTHER" id="PTHR43065">
    <property type="entry name" value="SENSOR HISTIDINE KINASE"/>
    <property type="match status" value="1"/>
</dbReference>
<keyword evidence="15" id="KW-0346">Stress response</keyword>
<keyword evidence="4" id="KW-1003">Cell membrane</keyword>
<accession>A0A484ZA94</accession>
<evidence type="ECO:0000256" key="1">
    <source>
        <dbReference type="ARBA" id="ARBA00000085"/>
    </source>
</evidence>
<feature type="region of interest" description="Disordered" evidence="18">
    <location>
        <begin position="592"/>
        <end position="611"/>
    </location>
</feature>
<evidence type="ECO:0000256" key="12">
    <source>
        <dbReference type="ARBA" id="ARBA00022840"/>
    </source>
</evidence>
<keyword evidence="8 19" id="KW-0812">Transmembrane</keyword>
<dbReference type="EC" id="2.7.13.3" evidence="3"/>
<dbReference type="InterPro" id="IPR033463">
    <property type="entry name" value="sCache_3"/>
</dbReference>
<dbReference type="SUPFAM" id="SSF47384">
    <property type="entry name" value="Homodimeric domain of signal transducing histidine kinase"/>
    <property type="match status" value="1"/>
</dbReference>
<dbReference type="EMBL" id="CAADJA010000002">
    <property type="protein sequence ID" value="VFS45248.1"/>
    <property type="molecule type" value="Genomic_DNA"/>
</dbReference>
<dbReference type="Proteomes" id="UP000373449">
    <property type="component" value="Unassembled WGS sequence"/>
</dbReference>
<feature type="domain" description="Histidine kinase" evidence="20">
    <location>
        <begin position="384"/>
        <end position="592"/>
    </location>
</feature>
<evidence type="ECO:0000256" key="17">
    <source>
        <dbReference type="ARBA" id="ARBA00044982"/>
    </source>
</evidence>
<dbReference type="SUPFAM" id="SSF103190">
    <property type="entry name" value="Sensory domain-like"/>
    <property type="match status" value="1"/>
</dbReference>
<dbReference type="InterPro" id="IPR000700">
    <property type="entry name" value="PAS-assoc_C"/>
</dbReference>
<dbReference type="Gene3D" id="3.30.450.20">
    <property type="entry name" value="PAS domain"/>
    <property type="match status" value="2"/>
</dbReference>
<dbReference type="InterPro" id="IPR000014">
    <property type="entry name" value="PAS"/>
</dbReference>
<dbReference type="InterPro" id="IPR003594">
    <property type="entry name" value="HATPase_dom"/>
</dbReference>
<keyword evidence="5" id="KW-0997">Cell inner membrane</keyword>
<sequence length="611" mass="68778">MRIQTVKEFKGKSGLLAVLPSWFFISSVIILVGIIITMAIKDLNRARSIETQTLLEKSSVLIRAFESGTRTGMGMRWRNEQMQILIEEMAYQPGILYIAVTDDSGRILAHSDPELIGSQIYNDQTMKSLDVSQTEKWRMTKHMVDNEQQNAFEVYRYFKPLKRSNNHRSHMMMRRDRDYNQDSESLAEDRNSPKIIFTAFDTAALDASQAKDIRNTIISLSILVLLALASILTLFWVKRYQRSSRMLQDSKAFSTEIISHLPIGLITTNEHNQISVVNHAAEVILGYNAVALSGRDIKKTLPEEWNQLVAYSLPNNPVIEREIEYLSGSGQSIPLSISIARIANNNGRFLGNVFIFRDMREVRQLQEEIRRKEKLAAIGSLAAGVAHEIRNPLSSIKGFAKYFEGRSEAGSEEQALAKVMAKEVDRLNRVITELLELVRPSDLRIQQVNINEVIEHSLHLIRQDAESKNIAIEFTPNQTLPSVAMDPDRFTQALLNLYLNAIQAIGSDGRLTVEVSQTNESDVQVIVKDSGKGINPDDLTNIFHPYFTTKAAGTGLGLTIVQKVIEEHNGKVSVTSNRHQGTQFNMVIPLSYQRSQPDKSADNHLTTGSIK</sequence>
<dbReference type="NCBIfam" id="TIGR00229">
    <property type="entry name" value="sensory_box"/>
    <property type="match status" value="1"/>
</dbReference>
<dbReference type="InterPro" id="IPR003661">
    <property type="entry name" value="HisK_dim/P_dom"/>
</dbReference>
<dbReference type="SMART" id="SM00388">
    <property type="entry name" value="HisKA"/>
    <property type="match status" value="1"/>
</dbReference>
<evidence type="ECO:0000256" key="2">
    <source>
        <dbReference type="ARBA" id="ARBA00004429"/>
    </source>
</evidence>
<dbReference type="SMART" id="SM00387">
    <property type="entry name" value="HATPase_c"/>
    <property type="match status" value="1"/>
</dbReference>
<evidence type="ECO:0000256" key="9">
    <source>
        <dbReference type="ARBA" id="ARBA00022741"/>
    </source>
</evidence>
<keyword evidence="9" id="KW-0547">Nucleotide-binding</keyword>
<dbReference type="InterPro" id="IPR004358">
    <property type="entry name" value="Sig_transdc_His_kin-like_C"/>
</dbReference>
<dbReference type="CDD" id="cd00130">
    <property type="entry name" value="PAS"/>
    <property type="match status" value="1"/>
</dbReference>